<comment type="caution">
    <text evidence="1">The sequence shown here is derived from an EMBL/GenBank/DDBJ whole genome shotgun (WGS) entry which is preliminary data.</text>
</comment>
<name>A0A931A5T8_9ACTN</name>
<proteinExistence type="predicted"/>
<dbReference type="RefSeq" id="WP_195894520.1">
    <property type="nucleotide sequence ID" value="NZ_JADOGI010000015.1"/>
</dbReference>
<organism evidence="1 2">
    <name type="scientific">Nonomuraea cypriaca</name>
    <dbReference type="NCBI Taxonomy" id="1187855"/>
    <lineage>
        <taxon>Bacteria</taxon>
        <taxon>Bacillati</taxon>
        <taxon>Actinomycetota</taxon>
        <taxon>Actinomycetes</taxon>
        <taxon>Streptosporangiales</taxon>
        <taxon>Streptosporangiaceae</taxon>
        <taxon>Nonomuraea</taxon>
    </lineage>
</organism>
<accession>A0A931A5T8</accession>
<dbReference type="Proteomes" id="UP000605361">
    <property type="component" value="Unassembled WGS sequence"/>
</dbReference>
<keyword evidence="2" id="KW-1185">Reference proteome</keyword>
<gene>
    <name evidence="1" type="ORF">ITP53_07250</name>
</gene>
<reference evidence="1" key="1">
    <citation type="submission" date="2020-11" db="EMBL/GenBank/DDBJ databases">
        <title>Whole-genome analyses of Nonomuraea sp. K274.</title>
        <authorList>
            <person name="Veyisoglu A."/>
        </authorList>
    </citation>
    <scope>NUCLEOTIDE SEQUENCE</scope>
    <source>
        <strain evidence="1">K274</strain>
    </source>
</reference>
<protein>
    <submittedName>
        <fullName evidence="1">Uncharacterized protein</fullName>
    </submittedName>
</protein>
<sequence length="107" mass="11896">MAGTIGLSPDKVWTSAGWLFDWTVRFIAREVDDPRLTAAVDEILRENLGLLDLDRLPVTLRATVLRKLRDDLVPTATATLPDTVPERQEVLNYLGGLAQLARELSDP</sequence>
<evidence type="ECO:0000313" key="2">
    <source>
        <dbReference type="Proteomes" id="UP000605361"/>
    </source>
</evidence>
<dbReference type="AlphaFoldDB" id="A0A931A5T8"/>
<dbReference type="EMBL" id="JADOGI010000015">
    <property type="protein sequence ID" value="MBF8185535.1"/>
    <property type="molecule type" value="Genomic_DNA"/>
</dbReference>
<evidence type="ECO:0000313" key="1">
    <source>
        <dbReference type="EMBL" id="MBF8185535.1"/>
    </source>
</evidence>